<keyword evidence="2" id="KW-0233">DNA recombination</keyword>
<dbReference type="InterPro" id="IPR050090">
    <property type="entry name" value="Tyrosine_recombinase_XerCD"/>
</dbReference>
<keyword evidence="5" id="KW-1185">Reference proteome</keyword>
<organism evidence="4 5">
    <name type="scientific">Methylophilus glucosoxydans</name>
    <dbReference type="NCBI Taxonomy" id="752553"/>
    <lineage>
        <taxon>Bacteria</taxon>
        <taxon>Pseudomonadati</taxon>
        <taxon>Pseudomonadota</taxon>
        <taxon>Betaproteobacteria</taxon>
        <taxon>Nitrosomonadales</taxon>
        <taxon>Methylophilaceae</taxon>
        <taxon>Methylophilus</taxon>
    </lineage>
</organism>
<evidence type="ECO:0000256" key="1">
    <source>
        <dbReference type="ARBA" id="ARBA00022908"/>
    </source>
</evidence>
<evidence type="ECO:0000313" key="5">
    <source>
        <dbReference type="Proteomes" id="UP001597106"/>
    </source>
</evidence>
<dbReference type="PROSITE" id="PS51898">
    <property type="entry name" value="TYR_RECOMBINASE"/>
    <property type="match status" value="1"/>
</dbReference>
<comment type="caution">
    <text evidence="4">The sequence shown here is derived from an EMBL/GenBank/DDBJ whole genome shotgun (WGS) entry which is preliminary data.</text>
</comment>
<keyword evidence="1" id="KW-0229">DNA integration</keyword>
<name>A0ABW3GHQ9_9PROT</name>
<dbReference type="RefSeq" id="WP_194753411.1">
    <property type="nucleotide sequence ID" value="NZ_JBHTJW010000002.1"/>
</dbReference>
<reference evidence="5" key="1">
    <citation type="journal article" date="2019" name="Int. J. Syst. Evol. Microbiol.">
        <title>The Global Catalogue of Microorganisms (GCM) 10K type strain sequencing project: providing services to taxonomists for standard genome sequencing and annotation.</title>
        <authorList>
            <consortium name="The Broad Institute Genomics Platform"/>
            <consortium name="The Broad Institute Genome Sequencing Center for Infectious Disease"/>
            <person name="Wu L."/>
            <person name="Ma J."/>
        </authorList>
    </citation>
    <scope>NUCLEOTIDE SEQUENCE [LARGE SCALE GENOMIC DNA]</scope>
    <source>
        <strain evidence="5">CCUG 59685</strain>
    </source>
</reference>
<dbReference type="InterPro" id="IPR011010">
    <property type="entry name" value="DNA_brk_join_enz"/>
</dbReference>
<accession>A0ABW3GHQ9</accession>
<dbReference type="InterPro" id="IPR002104">
    <property type="entry name" value="Integrase_catalytic"/>
</dbReference>
<sequence length="311" mass="35587">MDQAIVGLNLTIIDDFYKHLINKGLAASTVRGYESLIKSFTNWLASESSGKVHKKSLYCNSGFRTSNPSKGIPRYLLPNEVIQLSKGMRWEIQRLITHFIFDTGVRVSEVLRVTQDDIPNMENYPETDDYFPLRIKGSKGRNGAYKMRDTIISRPLLVRLNRYFNSKSYMFANYVPNPKQARPAFFNVYGEELTIKAIQKFMDDAAHRAGLGKKVSPHRLRHGTAISILKAKESGSFLDNLLYLQKMLGHASIKTTEIYTQIPVALLQKLREASNNPLMIKRIEESEKIFKETYIRARELPPIKKIGVKVE</sequence>
<dbReference type="InterPro" id="IPR013762">
    <property type="entry name" value="Integrase-like_cat_sf"/>
</dbReference>
<dbReference type="PANTHER" id="PTHR30349">
    <property type="entry name" value="PHAGE INTEGRASE-RELATED"/>
    <property type="match status" value="1"/>
</dbReference>
<evidence type="ECO:0000259" key="3">
    <source>
        <dbReference type="PROSITE" id="PS51898"/>
    </source>
</evidence>
<dbReference type="SUPFAM" id="SSF56349">
    <property type="entry name" value="DNA breaking-rejoining enzymes"/>
    <property type="match status" value="1"/>
</dbReference>
<evidence type="ECO:0000256" key="2">
    <source>
        <dbReference type="ARBA" id="ARBA00023172"/>
    </source>
</evidence>
<dbReference type="PANTHER" id="PTHR30349:SF64">
    <property type="entry name" value="PROPHAGE INTEGRASE INTD-RELATED"/>
    <property type="match status" value="1"/>
</dbReference>
<dbReference type="EMBL" id="JBHTJW010000002">
    <property type="protein sequence ID" value="MFD0929958.1"/>
    <property type="molecule type" value="Genomic_DNA"/>
</dbReference>
<dbReference type="Gene3D" id="1.10.443.10">
    <property type="entry name" value="Intergrase catalytic core"/>
    <property type="match status" value="1"/>
</dbReference>
<feature type="domain" description="Tyr recombinase" evidence="3">
    <location>
        <begin position="71"/>
        <end position="272"/>
    </location>
</feature>
<dbReference type="Proteomes" id="UP001597106">
    <property type="component" value="Unassembled WGS sequence"/>
</dbReference>
<gene>
    <name evidence="4" type="ORF">ACFQ1T_09230</name>
</gene>
<proteinExistence type="predicted"/>
<dbReference type="Pfam" id="PF00589">
    <property type="entry name" value="Phage_integrase"/>
    <property type="match status" value="1"/>
</dbReference>
<protein>
    <submittedName>
        <fullName evidence="4">Tyrosine-type recombinase/integrase</fullName>
    </submittedName>
</protein>
<evidence type="ECO:0000313" key="4">
    <source>
        <dbReference type="EMBL" id="MFD0929958.1"/>
    </source>
</evidence>